<dbReference type="EMBL" id="JAHDVG010000469">
    <property type="protein sequence ID" value="KAH1180716.1"/>
    <property type="molecule type" value="Genomic_DNA"/>
</dbReference>
<keyword evidence="3" id="KW-1185">Reference proteome</keyword>
<feature type="region of interest" description="Disordered" evidence="1">
    <location>
        <begin position="99"/>
        <end position="126"/>
    </location>
</feature>
<dbReference type="Proteomes" id="UP000827986">
    <property type="component" value="Unassembled WGS sequence"/>
</dbReference>
<sequence length="303" mass="31274">MPPASGARLRSVLPGRASHRGLCRSGGLNPAGGSSDAAPPGAQGDRPGNSGKGPPGRGCALPWPKPWAGPAQAQGHGAESGARLRDEATFALLSVSGRAHGSLSRCRPAPGSNPSGRGAARERPDWMQPARSSIRLGGRLCCCGSACAVGSPQKGGTAWTWQVPGPSLLPNPPRPRASRGRAHRQLPQGARLRGERRGAPSLGAAGNSAFVRPPGCKCRVCRPAHPPVTMPTLHRQPQRCPDPAGARARDAARLPSGAGSWRRADGTVTELYIGCLYAVHGTAAPVLTHPRPCQGASRARAYK</sequence>
<dbReference type="AlphaFoldDB" id="A0A9D3XJ46"/>
<feature type="region of interest" description="Disordered" evidence="1">
    <location>
        <begin position="229"/>
        <end position="260"/>
    </location>
</feature>
<evidence type="ECO:0000313" key="3">
    <source>
        <dbReference type="Proteomes" id="UP000827986"/>
    </source>
</evidence>
<comment type="caution">
    <text evidence="2">The sequence shown here is derived from an EMBL/GenBank/DDBJ whole genome shotgun (WGS) entry which is preliminary data.</text>
</comment>
<accession>A0A9D3XJ46</accession>
<name>A0A9D3XJ46_9SAUR</name>
<feature type="compositionally biased region" description="Low complexity" evidence="1">
    <location>
        <begin position="31"/>
        <end position="44"/>
    </location>
</feature>
<feature type="region of interest" description="Disordered" evidence="1">
    <location>
        <begin position="161"/>
        <end position="206"/>
    </location>
</feature>
<organism evidence="2 3">
    <name type="scientific">Mauremys mutica</name>
    <name type="common">yellowpond turtle</name>
    <dbReference type="NCBI Taxonomy" id="74926"/>
    <lineage>
        <taxon>Eukaryota</taxon>
        <taxon>Metazoa</taxon>
        <taxon>Chordata</taxon>
        <taxon>Craniata</taxon>
        <taxon>Vertebrata</taxon>
        <taxon>Euteleostomi</taxon>
        <taxon>Archelosauria</taxon>
        <taxon>Testudinata</taxon>
        <taxon>Testudines</taxon>
        <taxon>Cryptodira</taxon>
        <taxon>Durocryptodira</taxon>
        <taxon>Testudinoidea</taxon>
        <taxon>Geoemydidae</taxon>
        <taxon>Geoemydinae</taxon>
        <taxon>Mauremys</taxon>
    </lineage>
</organism>
<evidence type="ECO:0000313" key="2">
    <source>
        <dbReference type="EMBL" id="KAH1180716.1"/>
    </source>
</evidence>
<evidence type="ECO:0000256" key="1">
    <source>
        <dbReference type="SAM" id="MobiDB-lite"/>
    </source>
</evidence>
<gene>
    <name evidence="2" type="ORF">KIL84_001650</name>
</gene>
<proteinExistence type="predicted"/>
<reference evidence="2" key="1">
    <citation type="submission" date="2021-09" db="EMBL/GenBank/DDBJ databases">
        <title>The genome of Mauremys mutica provides insights into the evolution of semi-aquatic lifestyle.</title>
        <authorList>
            <person name="Gong S."/>
            <person name="Gao Y."/>
        </authorList>
    </citation>
    <scope>NUCLEOTIDE SEQUENCE</scope>
    <source>
        <strain evidence="2">MM-2020</strain>
        <tissue evidence="2">Muscle</tissue>
    </source>
</reference>
<protein>
    <submittedName>
        <fullName evidence="2">Uncharacterized protein</fullName>
    </submittedName>
</protein>
<feature type="region of interest" description="Disordered" evidence="1">
    <location>
        <begin position="1"/>
        <end position="81"/>
    </location>
</feature>